<name>A0A176VQC2_MARPO</name>
<accession>A0A176VQC2</accession>
<evidence type="ECO:0000313" key="2">
    <source>
        <dbReference type="EMBL" id="OAE23108.1"/>
    </source>
</evidence>
<evidence type="ECO:0000313" key="3">
    <source>
        <dbReference type="Proteomes" id="UP000077202"/>
    </source>
</evidence>
<feature type="region of interest" description="Disordered" evidence="1">
    <location>
        <begin position="79"/>
        <end position="99"/>
    </location>
</feature>
<proteinExistence type="predicted"/>
<dbReference type="AlphaFoldDB" id="A0A176VQC2"/>
<protein>
    <submittedName>
        <fullName evidence="2">Uncharacterized protein</fullName>
    </submittedName>
</protein>
<gene>
    <name evidence="2" type="ORF">AXG93_2904s1000</name>
</gene>
<reference evidence="2" key="1">
    <citation type="submission" date="2016-03" db="EMBL/GenBank/DDBJ databases">
        <title>Mechanisms controlling the formation of the plant cell surface in tip-growing cells are functionally conserved among land plants.</title>
        <authorList>
            <person name="Honkanen S."/>
            <person name="Jones V.A."/>
            <person name="Morieri G."/>
            <person name="Champion C."/>
            <person name="Hetherington A.J."/>
            <person name="Kelly S."/>
            <person name="Saint-Marcoux D."/>
            <person name="Proust H."/>
            <person name="Prescott H."/>
            <person name="Dolan L."/>
        </authorList>
    </citation>
    <scope>NUCLEOTIDE SEQUENCE [LARGE SCALE GENOMIC DNA]</scope>
    <source>
        <tissue evidence="2">Whole gametophyte</tissue>
    </source>
</reference>
<dbReference type="Proteomes" id="UP000077202">
    <property type="component" value="Unassembled WGS sequence"/>
</dbReference>
<comment type="caution">
    <text evidence="2">The sequence shown here is derived from an EMBL/GenBank/DDBJ whole genome shotgun (WGS) entry which is preliminary data.</text>
</comment>
<evidence type="ECO:0000256" key="1">
    <source>
        <dbReference type="SAM" id="MobiDB-lite"/>
    </source>
</evidence>
<dbReference type="EMBL" id="LVLJ01002930">
    <property type="protein sequence ID" value="OAE23108.1"/>
    <property type="molecule type" value="Genomic_DNA"/>
</dbReference>
<feature type="region of interest" description="Disordered" evidence="1">
    <location>
        <begin position="153"/>
        <end position="181"/>
    </location>
</feature>
<sequence length="181" mass="19832">MELLTKEEEKQIPKDRDILAIEISGETIAHGPVQVDVRPTRERLERRLAKKLKVLTDDEEDPILESRKAETKIAGIWQSRTQAMPKKKANRGLVVSDSSDSSVKKTDAVMLATAEDKKDEPTLQVLEGVPSGCDTIDEVITSAEAFETSTLNKRPKGLGAETRGSLPQGQGPTFGVRIVAK</sequence>
<keyword evidence="3" id="KW-1185">Reference proteome</keyword>
<organism evidence="2 3">
    <name type="scientific">Marchantia polymorpha subsp. ruderalis</name>
    <dbReference type="NCBI Taxonomy" id="1480154"/>
    <lineage>
        <taxon>Eukaryota</taxon>
        <taxon>Viridiplantae</taxon>
        <taxon>Streptophyta</taxon>
        <taxon>Embryophyta</taxon>
        <taxon>Marchantiophyta</taxon>
        <taxon>Marchantiopsida</taxon>
        <taxon>Marchantiidae</taxon>
        <taxon>Marchantiales</taxon>
        <taxon>Marchantiaceae</taxon>
        <taxon>Marchantia</taxon>
    </lineage>
</organism>